<sequence>MRNERLMEEKVFKDPVHKYIYVQDQTIWDLINTKEFQRLRRIRQLGTSYLTFHGAEHSRFSHSLGVYEVTRKIISQFERSHYPDWPKEEKLLCLCAALLHDIGHGPFSHSIEQAFEMHHEDWTCRMIRGDSEVHSVLAGVSSDFPEKVADVICKTYAKPIVVSLVSSQLDADRMDYLLRDAYFTGVNYGTFDLDRILRVLRPHKGKIVVKESGMHAVEDYLMSRYQMYWQVYFHPVTRSSEIILRQIFRRAKQLYAEGHVFRFMPDPLPSLFEQKLTIEEYLLLDEAFIQTAFAQWTLERDRILSDLCGRFLNRKLYKYVPLEAEDVEILDLVRENLERSGLNPAYHMELDFPSDLPYDVYRPGESGEKMPILLLTEQEKCVEISHKSEIVRSISGIHKGQNQLYYPPDLLQKVLPQMDQEVRSFFARRG</sequence>
<accession>A0ABW5P953</accession>
<comment type="caution">
    <text evidence="2">The sequence shown here is derived from an EMBL/GenBank/DDBJ whole genome shotgun (WGS) entry which is preliminary data.</text>
</comment>
<dbReference type="SUPFAM" id="SSF109604">
    <property type="entry name" value="HD-domain/PDEase-like"/>
    <property type="match status" value="1"/>
</dbReference>
<dbReference type="EMBL" id="JBHUME010000003">
    <property type="protein sequence ID" value="MFD2611564.1"/>
    <property type="molecule type" value="Genomic_DNA"/>
</dbReference>
<dbReference type="PANTHER" id="PTHR11373:SF4">
    <property type="entry name" value="DEOXYNUCLEOSIDE TRIPHOSPHATE TRIPHOSPHOHYDROLASE SAMHD1"/>
    <property type="match status" value="1"/>
</dbReference>
<feature type="domain" description="HD" evidence="1">
    <location>
        <begin position="59"/>
        <end position="177"/>
    </location>
</feature>
<dbReference type="Pfam" id="PF19276">
    <property type="entry name" value="HD_assoc_2"/>
    <property type="match status" value="1"/>
</dbReference>
<dbReference type="PROSITE" id="PS51831">
    <property type="entry name" value="HD"/>
    <property type="match status" value="1"/>
</dbReference>
<organism evidence="2 3">
    <name type="scientific">Paenibacillus gansuensis</name>
    <dbReference type="NCBI Taxonomy" id="306542"/>
    <lineage>
        <taxon>Bacteria</taxon>
        <taxon>Bacillati</taxon>
        <taxon>Bacillota</taxon>
        <taxon>Bacilli</taxon>
        <taxon>Bacillales</taxon>
        <taxon>Paenibacillaceae</taxon>
        <taxon>Paenibacillus</taxon>
    </lineage>
</organism>
<reference evidence="3" key="1">
    <citation type="journal article" date="2019" name="Int. J. Syst. Evol. Microbiol.">
        <title>The Global Catalogue of Microorganisms (GCM) 10K type strain sequencing project: providing services to taxonomists for standard genome sequencing and annotation.</title>
        <authorList>
            <consortium name="The Broad Institute Genomics Platform"/>
            <consortium name="The Broad Institute Genome Sequencing Center for Infectious Disease"/>
            <person name="Wu L."/>
            <person name="Ma J."/>
        </authorList>
    </citation>
    <scope>NUCLEOTIDE SEQUENCE [LARGE SCALE GENOMIC DNA]</scope>
    <source>
        <strain evidence="3">KCTC 3950</strain>
    </source>
</reference>
<dbReference type="Pfam" id="PF01966">
    <property type="entry name" value="HD"/>
    <property type="match status" value="1"/>
</dbReference>
<dbReference type="SMART" id="SM00471">
    <property type="entry name" value="HDc"/>
    <property type="match status" value="1"/>
</dbReference>
<dbReference type="CDD" id="cd00077">
    <property type="entry name" value="HDc"/>
    <property type="match status" value="1"/>
</dbReference>
<gene>
    <name evidence="2" type="ORF">ACFSUF_03905</name>
</gene>
<dbReference type="InterPro" id="IPR050135">
    <property type="entry name" value="dGTPase-like"/>
</dbReference>
<evidence type="ECO:0000313" key="3">
    <source>
        <dbReference type="Proteomes" id="UP001597541"/>
    </source>
</evidence>
<dbReference type="PANTHER" id="PTHR11373">
    <property type="entry name" value="DEOXYNUCLEOSIDE TRIPHOSPHATE TRIPHOSPHOHYDROLASE"/>
    <property type="match status" value="1"/>
</dbReference>
<dbReference type="Gene3D" id="1.10.3210.10">
    <property type="entry name" value="Hypothetical protein af1432"/>
    <property type="match status" value="1"/>
</dbReference>
<protein>
    <submittedName>
        <fullName evidence="2">HD domain-containing protein</fullName>
    </submittedName>
</protein>
<evidence type="ECO:0000313" key="2">
    <source>
        <dbReference type="EMBL" id="MFD2611564.1"/>
    </source>
</evidence>
<evidence type="ECO:0000259" key="1">
    <source>
        <dbReference type="PROSITE" id="PS51831"/>
    </source>
</evidence>
<keyword evidence="3" id="KW-1185">Reference proteome</keyword>
<proteinExistence type="predicted"/>
<dbReference type="InterPro" id="IPR045509">
    <property type="entry name" value="HD_assoc_2"/>
</dbReference>
<dbReference type="RefSeq" id="WP_377600355.1">
    <property type="nucleotide sequence ID" value="NZ_JBHUME010000003.1"/>
</dbReference>
<name>A0ABW5P953_9BACL</name>
<dbReference type="InterPro" id="IPR006674">
    <property type="entry name" value="HD_domain"/>
</dbReference>
<dbReference type="InterPro" id="IPR003607">
    <property type="entry name" value="HD/PDEase_dom"/>
</dbReference>
<dbReference type="Proteomes" id="UP001597541">
    <property type="component" value="Unassembled WGS sequence"/>
</dbReference>